<keyword evidence="2" id="KW-1185">Reference proteome</keyword>
<dbReference type="AlphaFoldDB" id="A0A1M7YM26"/>
<evidence type="ECO:0000313" key="2">
    <source>
        <dbReference type="Proteomes" id="UP000184612"/>
    </source>
</evidence>
<proteinExistence type="predicted"/>
<dbReference type="RefSeq" id="WP_073590864.1">
    <property type="nucleotide sequence ID" value="NZ_FRFD01000014.1"/>
</dbReference>
<sequence>MIRILLNEKIYAERLLEQDTLDRKATFDLRILAKYLYYERNLTPNKIYLELIKIMEEKYTNFSLAKWQPLLLDLSKNATKYNLIEIEYIPITKNELLTIDNVASKPMQRLAFTLLCLAKYRNIINPNNNDWENYEFKEIFKRANIQATKKEQGFMIHDLRNTGLIKMNKLVDNLSVNVCYIDKEASEEVLKIMDFHNLGYEYLVYCGEKFIRCNKCGTLVKQNKQNNRLYCNECQLEKQLEWNRNYMKKARE</sequence>
<organism evidence="1 2">
    <name type="scientific">Anaerocolumna xylanovorans DSM 12503</name>
    <dbReference type="NCBI Taxonomy" id="1121345"/>
    <lineage>
        <taxon>Bacteria</taxon>
        <taxon>Bacillati</taxon>
        <taxon>Bacillota</taxon>
        <taxon>Clostridia</taxon>
        <taxon>Lachnospirales</taxon>
        <taxon>Lachnospiraceae</taxon>
        <taxon>Anaerocolumna</taxon>
    </lineage>
</organism>
<evidence type="ECO:0000313" key="1">
    <source>
        <dbReference type="EMBL" id="SHO53685.1"/>
    </source>
</evidence>
<dbReference type="OrthoDB" id="2595442at2"/>
<name>A0A1M7YM26_9FIRM</name>
<dbReference type="Proteomes" id="UP000184612">
    <property type="component" value="Unassembled WGS sequence"/>
</dbReference>
<accession>A0A1M7YM26</accession>
<dbReference type="EMBL" id="FRFD01000014">
    <property type="protein sequence ID" value="SHO53685.1"/>
    <property type="molecule type" value="Genomic_DNA"/>
</dbReference>
<protein>
    <submittedName>
        <fullName evidence="1">Uncharacterized protein</fullName>
    </submittedName>
</protein>
<reference evidence="1 2" key="1">
    <citation type="submission" date="2016-12" db="EMBL/GenBank/DDBJ databases">
        <authorList>
            <person name="Song W.-J."/>
            <person name="Kurnit D.M."/>
        </authorList>
    </citation>
    <scope>NUCLEOTIDE SEQUENCE [LARGE SCALE GENOMIC DNA]</scope>
    <source>
        <strain evidence="1 2">DSM 12503</strain>
    </source>
</reference>
<gene>
    <name evidence="1" type="ORF">SAMN02745217_04233</name>
</gene>